<dbReference type="Proteomes" id="UP001302274">
    <property type="component" value="Unassembled WGS sequence"/>
</dbReference>
<evidence type="ECO:0000313" key="7">
    <source>
        <dbReference type="EMBL" id="MEA9357095.1"/>
    </source>
</evidence>
<keyword evidence="4" id="KW-0808">Transferase</keyword>
<dbReference type="Pfam" id="PF00155">
    <property type="entry name" value="Aminotran_1_2"/>
    <property type="match status" value="1"/>
</dbReference>
<gene>
    <name evidence="7" type="ORF">SHI21_12795</name>
</gene>
<keyword evidence="8" id="KW-1185">Reference proteome</keyword>
<dbReference type="InterPro" id="IPR050596">
    <property type="entry name" value="AspAT/PAT-like"/>
</dbReference>
<evidence type="ECO:0000256" key="1">
    <source>
        <dbReference type="ARBA" id="ARBA00001933"/>
    </source>
</evidence>
<sequence>MELSSRVKGMAESVTLKLNSKAVELSEAGVQVYNLTAGQLPFRPPQGFLDAIRDELDFLKSYQYSPVAGFVDLRKKIVHHIEETRGINFSAAELDGEAFDCVISNGAKHSISNILGAIVDPGDEVIIIAPYWISYPEMIKFCRGVPVIVQSSIFDVFTPPLQEIRKAISEKTKAIIINSPNNPAGVHYSNEWMSDFADLLLEYPHVAVISDEIYFEVCYYDPKPTYFYQKKPELLKRTIIVDGISKAFASTGLRIGYCVGPKNICKGIENLQGQLTSSANSLVQRAMMSYNFANSSQFLIPVKDHLRDNATIIREKLKDNNLMKCWYQPTSAFYFMIDFTQTPVFKKYQIDKNDKTDYAVKICEDMLNSLGVVIVPGTDFGMMNSARISLVLHKEVFSEAITKIVHFLNH</sequence>
<reference evidence="7 8" key="1">
    <citation type="submission" date="2023-11" db="EMBL/GenBank/DDBJ databases">
        <title>A Novel Polar Bacteriovorax (B. antarcticus) Isolated from the Biocrust in Antarctica.</title>
        <authorList>
            <person name="Mun W."/>
            <person name="Choi S.Y."/>
            <person name="Mitchell R.J."/>
        </authorList>
    </citation>
    <scope>NUCLEOTIDE SEQUENCE [LARGE SCALE GENOMIC DNA]</scope>
    <source>
        <strain evidence="7 8">PP10</strain>
    </source>
</reference>
<accession>A0ABU5VYK6</accession>
<dbReference type="GO" id="GO:0008483">
    <property type="term" value="F:transaminase activity"/>
    <property type="evidence" value="ECO:0007669"/>
    <property type="project" value="UniProtKB-KW"/>
</dbReference>
<dbReference type="Gene3D" id="3.40.640.10">
    <property type="entry name" value="Type I PLP-dependent aspartate aminotransferase-like (Major domain)"/>
    <property type="match status" value="1"/>
</dbReference>
<dbReference type="PANTHER" id="PTHR46383">
    <property type="entry name" value="ASPARTATE AMINOTRANSFERASE"/>
    <property type="match status" value="1"/>
</dbReference>
<comment type="similarity">
    <text evidence="2">Belongs to the class-I pyridoxal-phosphate-dependent aminotransferase family.</text>
</comment>
<comment type="cofactor">
    <cofactor evidence="1">
        <name>pyridoxal 5'-phosphate</name>
        <dbReference type="ChEBI" id="CHEBI:597326"/>
    </cofactor>
</comment>
<evidence type="ECO:0000256" key="4">
    <source>
        <dbReference type="ARBA" id="ARBA00022679"/>
    </source>
</evidence>
<evidence type="ECO:0000256" key="3">
    <source>
        <dbReference type="ARBA" id="ARBA00022576"/>
    </source>
</evidence>
<dbReference type="InterPro" id="IPR004839">
    <property type="entry name" value="Aminotransferase_I/II_large"/>
</dbReference>
<dbReference type="Gene3D" id="3.90.1150.10">
    <property type="entry name" value="Aspartate Aminotransferase, domain 1"/>
    <property type="match status" value="1"/>
</dbReference>
<dbReference type="PANTHER" id="PTHR46383:SF1">
    <property type="entry name" value="ASPARTATE AMINOTRANSFERASE"/>
    <property type="match status" value="1"/>
</dbReference>
<evidence type="ECO:0000256" key="2">
    <source>
        <dbReference type="ARBA" id="ARBA00007441"/>
    </source>
</evidence>
<organism evidence="7 8">
    <name type="scientific">Bacteriovorax antarcticus</name>
    <dbReference type="NCBI Taxonomy" id="3088717"/>
    <lineage>
        <taxon>Bacteria</taxon>
        <taxon>Pseudomonadati</taxon>
        <taxon>Bdellovibrionota</taxon>
        <taxon>Bacteriovoracia</taxon>
        <taxon>Bacteriovoracales</taxon>
        <taxon>Bacteriovoracaceae</taxon>
        <taxon>Bacteriovorax</taxon>
    </lineage>
</organism>
<evidence type="ECO:0000259" key="6">
    <source>
        <dbReference type="Pfam" id="PF00155"/>
    </source>
</evidence>
<dbReference type="InterPro" id="IPR015424">
    <property type="entry name" value="PyrdxlP-dep_Trfase"/>
</dbReference>
<proteinExistence type="inferred from homology"/>
<name>A0ABU5VYK6_9BACT</name>
<dbReference type="CDD" id="cd00609">
    <property type="entry name" value="AAT_like"/>
    <property type="match status" value="1"/>
</dbReference>
<dbReference type="EMBL" id="JAYGJQ010000002">
    <property type="protein sequence ID" value="MEA9357095.1"/>
    <property type="molecule type" value="Genomic_DNA"/>
</dbReference>
<feature type="domain" description="Aminotransferase class I/classII large" evidence="6">
    <location>
        <begin position="32"/>
        <end position="404"/>
    </location>
</feature>
<keyword evidence="5" id="KW-0663">Pyridoxal phosphate</keyword>
<keyword evidence="3 7" id="KW-0032">Aminotransferase</keyword>
<dbReference type="SUPFAM" id="SSF53383">
    <property type="entry name" value="PLP-dependent transferases"/>
    <property type="match status" value="1"/>
</dbReference>
<protein>
    <submittedName>
        <fullName evidence="7">Aminotransferase class I/II-fold pyridoxal phosphate-dependent enzyme</fullName>
    </submittedName>
</protein>
<dbReference type="RefSeq" id="WP_323576989.1">
    <property type="nucleotide sequence ID" value="NZ_JAYGJQ010000002.1"/>
</dbReference>
<evidence type="ECO:0000256" key="5">
    <source>
        <dbReference type="ARBA" id="ARBA00022898"/>
    </source>
</evidence>
<comment type="caution">
    <text evidence="7">The sequence shown here is derived from an EMBL/GenBank/DDBJ whole genome shotgun (WGS) entry which is preliminary data.</text>
</comment>
<dbReference type="InterPro" id="IPR015421">
    <property type="entry name" value="PyrdxlP-dep_Trfase_major"/>
</dbReference>
<evidence type="ECO:0000313" key="8">
    <source>
        <dbReference type="Proteomes" id="UP001302274"/>
    </source>
</evidence>
<dbReference type="InterPro" id="IPR015422">
    <property type="entry name" value="PyrdxlP-dep_Trfase_small"/>
</dbReference>